<feature type="transmembrane region" description="Helical" evidence="1">
    <location>
        <begin position="214"/>
        <end position="230"/>
    </location>
</feature>
<feature type="transmembrane region" description="Helical" evidence="1">
    <location>
        <begin position="107"/>
        <end position="126"/>
    </location>
</feature>
<organism evidence="2 3">
    <name type="scientific">Sphingomonas sinipercae</name>
    <dbReference type="NCBI Taxonomy" id="2714944"/>
    <lineage>
        <taxon>Bacteria</taxon>
        <taxon>Pseudomonadati</taxon>
        <taxon>Pseudomonadota</taxon>
        <taxon>Alphaproteobacteria</taxon>
        <taxon>Sphingomonadales</taxon>
        <taxon>Sphingomonadaceae</taxon>
        <taxon>Sphingomonas</taxon>
    </lineage>
</organism>
<dbReference type="RefSeq" id="WP_166094960.1">
    <property type="nucleotide sequence ID" value="NZ_CP049871.1"/>
</dbReference>
<gene>
    <name evidence="2" type="ORF">G7078_08325</name>
</gene>
<reference evidence="2 3" key="1">
    <citation type="submission" date="2020-03" db="EMBL/GenBank/DDBJ databases">
        <title>Sphingomonas sp. nov., isolated from fish.</title>
        <authorList>
            <person name="Hyun D.-W."/>
            <person name="Bae J.-W."/>
        </authorList>
    </citation>
    <scope>NUCLEOTIDE SEQUENCE [LARGE SCALE GENOMIC DNA]</scope>
    <source>
        <strain evidence="2 3">HDW15C</strain>
    </source>
</reference>
<keyword evidence="1" id="KW-1133">Transmembrane helix</keyword>
<dbReference type="EMBL" id="CP049871">
    <property type="protein sequence ID" value="QIL02785.1"/>
    <property type="molecule type" value="Genomic_DNA"/>
</dbReference>
<protein>
    <submittedName>
        <fullName evidence="2">Uncharacterized protein</fullName>
    </submittedName>
</protein>
<keyword evidence="1" id="KW-0472">Membrane</keyword>
<accession>A0A6G7ZPC8</accession>
<keyword evidence="3" id="KW-1185">Reference proteome</keyword>
<dbReference type="KEGG" id="ssin:G7078_08325"/>
<evidence type="ECO:0000256" key="1">
    <source>
        <dbReference type="SAM" id="Phobius"/>
    </source>
</evidence>
<sequence>MEPNAADTRTESRQVRLRITWRYLVAFAALTILCGTSHEFVHHFSAAAICGGFGVKTFNSFDIAPGCEANPWHWAATLAGPAFTFGLMWWGALLLRRQSTSDRQIGFALIFANFPINRLFFVLIYANDEYDAAFHLFGRSELVHLLTIAATWLIALPPVVIGYRAIANPKRPLWFAAFFILPFVFVLTFAAVFLENYLLLEKHFLASRVLGVPWLILVVEGLSLAIYYAFRRDLTGRRRLSD</sequence>
<feature type="transmembrane region" description="Helical" evidence="1">
    <location>
        <begin position="173"/>
        <end position="194"/>
    </location>
</feature>
<name>A0A6G7ZPC8_9SPHN</name>
<evidence type="ECO:0000313" key="2">
    <source>
        <dbReference type="EMBL" id="QIL02785.1"/>
    </source>
</evidence>
<feature type="transmembrane region" description="Helical" evidence="1">
    <location>
        <begin position="21"/>
        <end position="38"/>
    </location>
</feature>
<dbReference type="AlphaFoldDB" id="A0A6G7ZPC8"/>
<feature type="transmembrane region" description="Helical" evidence="1">
    <location>
        <begin position="72"/>
        <end position="95"/>
    </location>
</feature>
<evidence type="ECO:0000313" key="3">
    <source>
        <dbReference type="Proteomes" id="UP000502502"/>
    </source>
</evidence>
<feature type="transmembrane region" description="Helical" evidence="1">
    <location>
        <begin position="146"/>
        <end position="166"/>
    </location>
</feature>
<keyword evidence="1" id="KW-0812">Transmembrane</keyword>
<proteinExistence type="predicted"/>
<dbReference type="Proteomes" id="UP000502502">
    <property type="component" value="Chromosome"/>
</dbReference>